<dbReference type="RefSeq" id="WP_188964763.1">
    <property type="nucleotide sequence ID" value="NZ_BMOE01000023.1"/>
</dbReference>
<evidence type="ECO:0000256" key="3">
    <source>
        <dbReference type="SAM" id="MobiDB-lite"/>
    </source>
</evidence>
<keyword evidence="2" id="KW-0012">Acyltransferase</keyword>
<dbReference type="InterPro" id="IPR000182">
    <property type="entry name" value="GNAT_dom"/>
</dbReference>
<protein>
    <submittedName>
        <fullName evidence="5">N-acetyltransferase</fullName>
    </submittedName>
</protein>
<feature type="domain" description="N-acetyltransferase" evidence="4">
    <location>
        <begin position="5"/>
        <end position="176"/>
    </location>
</feature>
<proteinExistence type="predicted"/>
<keyword evidence="6" id="KW-1185">Reference proteome</keyword>
<dbReference type="InterPro" id="IPR050832">
    <property type="entry name" value="Bact_Acetyltransf"/>
</dbReference>
<accession>A0A917UVZ9</accession>
<dbReference type="SUPFAM" id="SSF55729">
    <property type="entry name" value="Acyl-CoA N-acyltransferases (Nat)"/>
    <property type="match status" value="1"/>
</dbReference>
<evidence type="ECO:0000259" key="4">
    <source>
        <dbReference type="PROSITE" id="PS51186"/>
    </source>
</evidence>
<dbReference type="Gene3D" id="3.40.630.30">
    <property type="match status" value="1"/>
</dbReference>
<feature type="region of interest" description="Disordered" evidence="3">
    <location>
        <begin position="155"/>
        <end position="180"/>
    </location>
</feature>
<dbReference type="PROSITE" id="PS51186">
    <property type="entry name" value="GNAT"/>
    <property type="match status" value="1"/>
</dbReference>
<dbReference type="Proteomes" id="UP000635726">
    <property type="component" value="Unassembled WGS sequence"/>
</dbReference>
<organism evidence="5 6">
    <name type="scientific">Deinococcus aquiradiocola</name>
    <dbReference type="NCBI Taxonomy" id="393059"/>
    <lineage>
        <taxon>Bacteria</taxon>
        <taxon>Thermotogati</taxon>
        <taxon>Deinococcota</taxon>
        <taxon>Deinococci</taxon>
        <taxon>Deinococcales</taxon>
        <taxon>Deinococcaceae</taxon>
        <taxon>Deinococcus</taxon>
    </lineage>
</organism>
<dbReference type="InterPro" id="IPR016181">
    <property type="entry name" value="Acyl_CoA_acyltransferase"/>
</dbReference>
<dbReference type="PANTHER" id="PTHR43877">
    <property type="entry name" value="AMINOALKYLPHOSPHONATE N-ACETYLTRANSFERASE-RELATED-RELATED"/>
    <property type="match status" value="1"/>
</dbReference>
<evidence type="ECO:0000256" key="2">
    <source>
        <dbReference type="ARBA" id="ARBA00023315"/>
    </source>
</evidence>
<dbReference type="AlphaFoldDB" id="A0A917UVZ9"/>
<name>A0A917UVZ9_9DEIO</name>
<reference evidence="5" key="2">
    <citation type="submission" date="2020-09" db="EMBL/GenBank/DDBJ databases">
        <authorList>
            <person name="Sun Q."/>
            <person name="Ohkuma M."/>
        </authorList>
    </citation>
    <scope>NUCLEOTIDE SEQUENCE</scope>
    <source>
        <strain evidence="5">JCM 14371</strain>
    </source>
</reference>
<dbReference type="GO" id="GO:0016747">
    <property type="term" value="F:acyltransferase activity, transferring groups other than amino-acyl groups"/>
    <property type="evidence" value="ECO:0007669"/>
    <property type="project" value="InterPro"/>
</dbReference>
<evidence type="ECO:0000313" key="5">
    <source>
        <dbReference type="EMBL" id="GGJ89292.1"/>
    </source>
</evidence>
<feature type="compositionally biased region" description="Basic and acidic residues" evidence="3">
    <location>
        <begin position="155"/>
        <end position="166"/>
    </location>
</feature>
<evidence type="ECO:0000256" key="1">
    <source>
        <dbReference type="ARBA" id="ARBA00022679"/>
    </source>
</evidence>
<dbReference type="EMBL" id="BMOE01000023">
    <property type="protein sequence ID" value="GGJ89292.1"/>
    <property type="molecule type" value="Genomic_DNA"/>
</dbReference>
<dbReference type="Pfam" id="PF00583">
    <property type="entry name" value="Acetyltransf_1"/>
    <property type="match status" value="1"/>
</dbReference>
<reference evidence="5" key="1">
    <citation type="journal article" date="2014" name="Int. J. Syst. Evol. Microbiol.">
        <title>Complete genome sequence of Corynebacterium casei LMG S-19264T (=DSM 44701T), isolated from a smear-ripened cheese.</title>
        <authorList>
            <consortium name="US DOE Joint Genome Institute (JGI-PGF)"/>
            <person name="Walter F."/>
            <person name="Albersmeier A."/>
            <person name="Kalinowski J."/>
            <person name="Ruckert C."/>
        </authorList>
    </citation>
    <scope>NUCLEOTIDE SEQUENCE</scope>
    <source>
        <strain evidence="5">JCM 14371</strain>
    </source>
</reference>
<evidence type="ECO:0000313" key="6">
    <source>
        <dbReference type="Proteomes" id="UP000635726"/>
    </source>
</evidence>
<sequence>MTPHPHIRPATPDDAARIAAIHVHSWRETYAGLMPPAFLDGMTSDAMRERREQHWARTLQDGTEAVRVAELDGRLMAFASAGPTRPHPAIPGEYAAELYTLYALRAGQGHGVGRALLRALLPELQARGATGLALWVLSANPTRAYYARQGAHELGQKTETTPHGDLTETAMGWPDLTRLR</sequence>
<gene>
    <name evidence="5" type="ORF">GCM10008939_36680</name>
</gene>
<comment type="caution">
    <text evidence="5">The sequence shown here is derived from an EMBL/GenBank/DDBJ whole genome shotgun (WGS) entry which is preliminary data.</text>
</comment>
<keyword evidence="1" id="KW-0808">Transferase</keyword>
<dbReference type="CDD" id="cd04301">
    <property type="entry name" value="NAT_SF"/>
    <property type="match status" value="1"/>
</dbReference>